<keyword evidence="2" id="KW-1185">Reference proteome</keyword>
<protein>
    <submittedName>
        <fullName evidence="1">Uncharacterized protein</fullName>
    </submittedName>
</protein>
<proteinExistence type="predicted"/>
<name>A0A6A6XM97_9PLEO</name>
<sequence>MLVPALHGEGLLVLWGNIDTTTVNEDALNEWWTNEHLPERLRLPGFIRARRYCGPLRNDRSRAYFACYEVSKLEHLRSESYMESLNSPTPNTEQFMPALAKMNRSACSIICSTSRMYHPRFARGLSGNWMASIVFIIPHSEPESEQVLNTRISDAFLPRAITLPGVSSFNLAREDDLTTQIGSTSKSYAGVQFEEGDKSARRDNKRYTALIEFSVPVMPGDSKPSIVQNTVESFIEQIMTLGATGVTWDAYQLLCSMGPNVINDP</sequence>
<gene>
    <name evidence="1" type="ORF">K505DRAFT_322521</name>
</gene>
<dbReference type="AlphaFoldDB" id="A0A6A6XM97"/>
<dbReference type="Proteomes" id="UP000799757">
    <property type="component" value="Unassembled WGS sequence"/>
</dbReference>
<dbReference type="EMBL" id="MU001805">
    <property type="protein sequence ID" value="KAF2797469.1"/>
    <property type="molecule type" value="Genomic_DNA"/>
</dbReference>
<dbReference type="OrthoDB" id="2851338at2759"/>
<evidence type="ECO:0000313" key="1">
    <source>
        <dbReference type="EMBL" id="KAF2797469.1"/>
    </source>
</evidence>
<organism evidence="1 2">
    <name type="scientific">Melanomma pulvis-pyrius CBS 109.77</name>
    <dbReference type="NCBI Taxonomy" id="1314802"/>
    <lineage>
        <taxon>Eukaryota</taxon>
        <taxon>Fungi</taxon>
        <taxon>Dikarya</taxon>
        <taxon>Ascomycota</taxon>
        <taxon>Pezizomycotina</taxon>
        <taxon>Dothideomycetes</taxon>
        <taxon>Pleosporomycetidae</taxon>
        <taxon>Pleosporales</taxon>
        <taxon>Melanommataceae</taxon>
        <taxon>Melanomma</taxon>
    </lineage>
</organism>
<reference evidence="1" key="1">
    <citation type="journal article" date="2020" name="Stud. Mycol.">
        <title>101 Dothideomycetes genomes: a test case for predicting lifestyles and emergence of pathogens.</title>
        <authorList>
            <person name="Haridas S."/>
            <person name="Albert R."/>
            <person name="Binder M."/>
            <person name="Bloem J."/>
            <person name="Labutti K."/>
            <person name="Salamov A."/>
            <person name="Andreopoulos B."/>
            <person name="Baker S."/>
            <person name="Barry K."/>
            <person name="Bills G."/>
            <person name="Bluhm B."/>
            <person name="Cannon C."/>
            <person name="Castanera R."/>
            <person name="Culley D."/>
            <person name="Daum C."/>
            <person name="Ezra D."/>
            <person name="Gonzalez J."/>
            <person name="Henrissat B."/>
            <person name="Kuo A."/>
            <person name="Liang C."/>
            <person name="Lipzen A."/>
            <person name="Lutzoni F."/>
            <person name="Magnuson J."/>
            <person name="Mondo S."/>
            <person name="Nolan M."/>
            <person name="Ohm R."/>
            <person name="Pangilinan J."/>
            <person name="Park H.-J."/>
            <person name="Ramirez L."/>
            <person name="Alfaro M."/>
            <person name="Sun H."/>
            <person name="Tritt A."/>
            <person name="Yoshinaga Y."/>
            <person name="Zwiers L.-H."/>
            <person name="Turgeon B."/>
            <person name="Goodwin S."/>
            <person name="Spatafora J."/>
            <person name="Crous P."/>
            <person name="Grigoriev I."/>
        </authorList>
    </citation>
    <scope>NUCLEOTIDE SEQUENCE</scope>
    <source>
        <strain evidence="1">CBS 109.77</strain>
    </source>
</reference>
<evidence type="ECO:0000313" key="2">
    <source>
        <dbReference type="Proteomes" id="UP000799757"/>
    </source>
</evidence>
<accession>A0A6A6XM97</accession>